<dbReference type="PANTHER" id="PTHR48102">
    <property type="entry name" value="ATP-DEPENDENT CLP PROTEASE ATP-BINDING SUBUNIT CLPX-LIKE, MITOCHONDRIAL-RELATED"/>
    <property type="match status" value="1"/>
</dbReference>
<sequence length="125" mass="14034">MNDIKLLRQFFSNHGIDKKIVQILITLILNEHIAWEKPRCLLISGASGVGKTHLAHLINEIANRTMVTIDSKTLSEVGYSSKDPSTMFEGIFRATSGNLSEAERGIIHLDEFDKLATHIGSRKRY</sequence>
<dbReference type="EMBL" id="AIMD01000002">
    <property type="protein sequence ID" value="EJF97855.1"/>
    <property type="molecule type" value="Genomic_DNA"/>
</dbReference>
<dbReference type="GO" id="GO:0005524">
    <property type="term" value="F:ATP binding"/>
    <property type="evidence" value="ECO:0007669"/>
    <property type="project" value="InterPro"/>
</dbReference>
<comment type="caution">
    <text evidence="2">The sequence shown here is derived from an EMBL/GenBank/DDBJ whole genome shotgun (WGS) entry which is preliminary data.</text>
</comment>
<dbReference type="InterPro" id="IPR027417">
    <property type="entry name" value="P-loop_NTPase"/>
</dbReference>
<organism evidence="2 3">
    <name type="scientific">Bartonella taylorii 8TBB</name>
    <dbReference type="NCBI Taxonomy" id="1094560"/>
    <lineage>
        <taxon>Bacteria</taxon>
        <taxon>Pseudomonadati</taxon>
        <taxon>Pseudomonadota</taxon>
        <taxon>Alphaproteobacteria</taxon>
        <taxon>Hyphomicrobiales</taxon>
        <taxon>Bartonellaceae</taxon>
        <taxon>Bartonella</taxon>
    </lineage>
</organism>
<dbReference type="InterPro" id="IPR050052">
    <property type="entry name" value="ATP-dep_Clp_protease_ClpX"/>
</dbReference>
<name>A0A9P2S1U1_BARTA</name>
<dbReference type="AlphaFoldDB" id="A0A9P2S1U1"/>
<reference evidence="2 3" key="1">
    <citation type="submission" date="2012-03" db="EMBL/GenBank/DDBJ databases">
        <title>The Genome Sequence of Bartonella taylorii 8TBB.</title>
        <authorList>
            <consortium name="The Broad Institute Genome Sequencing Platform"/>
            <consortium name="The Broad Institute Genome Sequencing Center for Infectious Disease"/>
            <person name="Feldgarden M."/>
            <person name="Kirby J."/>
            <person name="Kosoy M."/>
            <person name="Birtles R."/>
            <person name="Probert W.S."/>
            <person name="Chiaraviglio L."/>
            <person name="Young S.K."/>
            <person name="Zeng Q."/>
            <person name="Gargeya S."/>
            <person name="Fitzgerald M."/>
            <person name="Haas B."/>
            <person name="Abouelleil A."/>
            <person name="Alvarado L."/>
            <person name="Arachchi H.M."/>
            <person name="Berlin A."/>
            <person name="Chapman S.B."/>
            <person name="Gearin G."/>
            <person name="Goldberg J."/>
            <person name="Griggs A."/>
            <person name="Gujja S."/>
            <person name="Hansen M."/>
            <person name="Heiman D."/>
            <person name="Howarth C."/>
            <person name="Larimer J."/>
            <person name="Lui A."/>
            <person name="MacDonald P.J.P."/>
            <person name="McCowen C."/>
            <person name="Montmayeur A."/>
            <person name="Murphy C."/>
            <person name="Neiman D."/>
            <person name="Pearson M."/>
            <person name="Priest M."/>
            <person name="Roberts A."/>
            <person name="Saif S."/>
            <person name="Shea T."/>
            <person name="Sisk P."/>
            <person name="Stolte C."/>
            <person name="Sykes S."/>
            <person name="Wortman J."/>
            <person name="Nusbaum C."/>
            <person name="Birren B."/>
        </authorList>
    </citation>
    <scope>NUCLEOTIDE SEQUENCE [LARGE SCALE GENOMIC DNA]</scope>
    <source>
        <strain evidence="2 3">8TBB</strain>
    </source>
</reference>
<dbReference type="Proteomes" id="UP000002648">
    <property type="component" value="Unassembled WGS sequence"/>
</dbReference>
<dbReference type="GO" id="GO:0016887">
    <property type="term" value="F:ATP hydrolysis activity"/>
    <property type="evidence" value="ECO:0007669"/>
    <property type="project" value="InterPro"/>
</dbReference>
<dbReference type="Gene3D" id="3.40.50.300">
    <property type="entry name" value="P-loop containing nucleotide triphosphate hydrolases"/>
    <property type="match status" value="1"/>
</dbReference>
<dbReference type="SUPFAM" id="SSF52540">
    <property type="entry name" value="P-loop containing nucleoside triphosphate hydrolases"/>
    <property type="match status" value="1"/>
</dbReference>
<evidence type="ECO:0000259" key="1">
    <source>
        <dbReference type="Pfam" id="PF00004"/>
    </source>
</evidence>
<feature type="domain" description="ATPase AAA-type core" evidence="1">
    <location>
        <begin position="41"/>
        <end position="119"/>
    </location>
</feature>
<gene>
    <name evidence="2" type="ORF">ME9_00036</name>
</gene>
<dbReference type="Pfam" id="PF00004">
    <property type="entry name" value="AAA"/>
    <property type="match status" value="1"/>
</dbReference>
<protein>
    <recommendedName>
        <fullName evidence="1">ATPase AAA-type core domain-containing protein</fullName>
    </recommendedName>
</protein>
<evidence type="ECO:0000313" key="3">
    <source>
        <dbReference type="Proteomes" id="UP000002648"/>
    </source>
</evidence>
<dbReference type="InterPro" id="IPR003959">
    <property type="entry name" value="ATPase_AAA_core"/>
</dbReference>
<accession>A0A9P2S1U1</accession>
<dbReference type="PANTHER" id="PTHR48102:SF7">
    <property type="entry name" value="ATP-DEPENDENT CLP PROTEASE ATP-BINDING SUBUNIT CLPX-LIKE, MITOCHONDRIAL"/>
    <property type="match status" value="1"/>
</dbReference>
<proteinExistence type="predicted"/>
<keyword evidence="3" id="KW-1185">Reference proteome</keyword>
<dbReference type="GO" id="GO:0051603">
    <property type="term" value="P:proteolysis involved in protein catabolic process"/>
    <property type="evidence" value="ECO:0007669"/>
    <property type="project" value="TreeGrafter"/>
</dbReference>
<evidence type="ECO:0000313" key="2">
    <source>
        <dbReference type="EMBL" id="EJF97855.1"/>
    </source>
</evidence>
<dbReference type="RefSeq" id="WP_004857590.1">
    <property type="nucleotide sequence ID" value="NZ_JH725050.1"/>
</dbReference>